<keyword evidence="1" id="KW-0472">Membrane</keyword>
<evidence type="ECO:0000313" key="2">
    <source>
        <dbReference type="EMBL" id="CCV06717.1"/>
    </source>
</evidence>
<accession>M5EQX9</accession>
<dbReference type="AlphaFoldDB" id="M5EQX9"/>
<dbReference type="Proteomes" id="UP000012062">
    <property type="component" value="Unassembled WGS sequence"/>
</dbReference>
<dbReference type="STRING" id="1297569.MESS2_350089"/>
<dbReference type="EMBL" id="CAUM01000101">
    <property type="protein sequence ID" value="CCV06717.1"/>
    <property type="molecule type" value="Genomic_DNA"/>
</dbReference>
<protein>
    <submittedName>
        <fullName evidence="2">Uncharacterized protein</fullName>
    </submittedName>
</protein>
<keyword evidence="3" id="KW-1185">Reference proteome</keyword>
<feature type="transmembrane region" description="Helical" evidence="1">
    <location>
        <begin position="38"/>
        <end position="64"/>
    </location>
</feature>
<keyword evidence="1" id="KW-1133">Transmembrane helix</keyword>
<comment type="caution">
    <text evidence="2">The sequence shown here is derived from an EMBL/GenBank/DDBJ whole genome shotgun (WGS) entry which is preliminary data.</text>
</comment>
<evidence type="ECO:0000313" key="3">
    <source>
        <dbReference type="Proteomes" id="UP000012062"/>
    </source>
</evidence>
<reference evidence="2 3" key="1">
    <citation type="submission" date="2013-02" db="EMBL/GenBank/DDBJ databases">
        <authorList>
            <person name="Genoscope - CEA"/>
        </authorList>
    </citation>
    <scope>NUCLEOTIDE SEQUENCE [LARGE SCALE GENOMIC DNA]</scope>
    <source>
        <strain evidence="2 3">STM 2683</strain>
    </source>
</reference>
<feature type="transmembrane region" description="Helical" evidence="1">
    <location>
        <begin position="6"/>
        <end position="26"/>
    </location>
</feature>
<keyword evidence="1" id="KW-0812">Transmembrane</keyword>
<name>M5EQX9_9HYPH</name>
<organism evidence="2 3">
    <name type="scientific">Mesorhizobium metallidurans STM 2683</name>
    <dbReference type="NCBI Taxonomy" id="1297569"/>
    <lineage>
        <taxon>Bacteria</taxon>
        <taxon>Pseudomonadati</taxon>
        <taxon>Pseudomonadota</taxon>
        <taxon>Alphaproteobacteria</taxon>
        <taxon>Hyphomicrobiales</taxon>
        <taxon>Phyllobacteriaceae</taxon>
        <taxon>Mesorhizobium</taxon>
    </lineage>
</organism>
<evidence type="ECO:0000256" key="1">
    <source>
        <dbReference type="SAM" id="Phobius"/>
    </source>
</evidence>
<proteinExistence type="predicted"/>
<gene>
    <name evidence="2" type="ORF">MESS2_350089</name>
</gene>
<sequence>MSPRPYVLSIVTVISAFMGASLKYSLAQTPSQSIQNYFSSLITYLFTAPGLSGAVLALIVFNVYEYMELGRTIKMGIGWRSALLVGALCGLFSDRMIKALQVLVGG</sequence>